<accession>A0A443P0S0</accession>
<dbReference type="GO" id="GO:0016020">
    <property type="term" value="C:membrane"/>
    <property type="evidence" value="ECO:0007669"/>
    <property type="project" value="UniProtKB-SubCell"/>
</dbReference>
<name>A0A443P0S0_9MAGN</name>
<dbReference type="GO" id="GO:0009725">
    <property type="term" value="P:response to hormone"/>
    <property type="evidence" value="ECO:0007669"/>
    <property type="project" value="TreeGrafter"/>
</dbReference>
<feature type="binding site" evidence="5">
    <location>
        <position position="336"/>
    </location>
    <ligand>
        <name>Zn(2+)</name>
        <dbReference type="ChEBI" id="CHEBI:29105"/>
    </ligand>
</feature>
<sequence>MPGKSEMKQRRARRNGVEGEEKALNDDYEKKKKKEEDEEEEEEEEKFECSLVKYEALPDYLKDNEFILDYYRSEWPLKETFLSVFLWHNETLNIWTHLGGFFLFLGLTIMNLMEINGVGQHISTSSGAIADSLMKNISQSLFFEYQGSHILEDQAFTLTSKPVTFTRVPRWPWFVFLGGAMVCLSFSSITHLLHSHSRRANFFFWALDYTGISTMIISSFFPAIYYAFFCHPTLQLLYLSTISLIGLITVITLTSPSLSTPRFRPLRGGLFLGMGFWGLIPTVHAIVVNWGHSDSLMGHAYEAVMALAYATGAGIYMSRIPERWRPGAFDIAGHSHQIFHVFVILGALAHYTAMRVLMDWRDGGATCLLQ</sequence>
<keyword evidence="2 7" id="KW-0812">Transmembrane</keyword>
<keyword evidence="5" id="KW-0479">Metal-binding</keyword>
<comment type="caution">
    <text evidence="8">The sequence shown here is derived from an EMBL/GenBank/DDBJ whole genome shotgun (WGS) entry which is preliminary data.</text>
</comment>
<organism evidence="8 9">
    <name type="scientific">Cinnamomum micranthum f. kanehirae</name>
    <dbReference type="NCBI Taxonomy" id="337451"/>
    <lineage>
        <taxon>Eukaryota</taxon>
        <taxon>Viridiplantae</taxon>
        <taxon>Streptophyta</taxon>
        <taxon>Embryophyta</taxon>
        <taxon>Tracheophyta</taxon>
        <taxon>Spermatophyta</taxon>
        <taxon>Magnoliopsida</taxon>
        <taxon>Magnoliidae</taxon>
        <taxon>Laurales</taxon>
        <taxon>Lauraceae</taxon>
        <taxon>Cinnamomum</taxon>
    </lineage>
</organism>
<feature type="transmembrane region" description="Helical" evidence="7">
    <location>
        <begin position="338"/>
        <end position="358"/>
    </location>
</feature>
<dbReference type="GO" id="GO:0046872">
    <property type="term" value="F:metal ion binding"/>
    <property type="evidence" value="ECO:0007669"/>
    <property type="project" value="UniProtKB-KW"/>
</dbReference>
<dbReference type="AlphaFoldDB" id="A0A443P0S0"/>
<feature type="binding site" evidence="5">
    <location>
        <position position="340"/>
    </location>
    <ligand>
        <name>Zn(2+)</name>
        <dbReference type="ChEBI" id="CHEBI:29105"/>
    </ligand>
</feature>
<proteinExistence type="predicted"/>
<evidence type="ECO:0000256" key="6">
    <source>
        <dbReference type="SAM" id="MobiDB-lite"/>
    </source>
</evidence>
<evidence type="ECO:0000313" key="9">
    <source>
        <dbReference type="Proteomes" id="UP000283530"/>
    </source>
</evidence>
<keyword evidence="9" id="KW-1185">Reference proteome</keyword>
<evidence type="ECO:0000313" key="8">
    <source>
        <dbReference type="EMBL" id="RWR84373.1"/>
    </source>
</evidence>
<feature type="transmembrane region" description="Helical" evidence="7">
    <location>
        <begin position="171"/>
        <end position="190"/>
    </location>
</feature>
<feature type="transmembrane region" description="Helical" evidence="7">
    <location>
        <begin position="299"/>
        <end position="317"/>
    </location>
</feature>
<comment type="subcellular location">
    <subcellularLocation>
        <location evidence="1">Membrane</location>
        <topology evidence="1">Multi-pass membrane protein</topology>
    </subcellularLocation>
</comment>
<protein>
    <submittedName>
        <fullName evidence="8">Heptahelical transmembrane protein 2</fullName>
    </submittedName>
</protein>
<evidence type="ECO:0000256" key="3">
    <source>
        <dbReference type="ARBA" id="ARBA00022989"/>
    </source>
</evidence>
<dbReference type="PANTHER" id="PTHR20855:SF100">
    <property type="entry name" value="HEPTAHELICAL TRANSMEMBRANE PROTEIN 2"/>
    <property type="match status" value="1"/>
</dbReference>
<dbReference type="STRING" id="337451.A0A443P0S0"/>
<evidence type="ECO:0000256" key="1">
    <source>
        <dbReference type="ARBA" id="ARBA00004141"/>
    </source>
</evidence>
<feature type="transmembrane region" description="Helical" evidence="7">
    <location>
        <begin position="202"/>
        <end position="228"/>
    </location>
</feature>
<keyword evidence="5" id="KW-0862">Zinc</keyword>
<dbReference type="InterPro" id="IPR004254">
    <property type="entry name" value="AdipoR/HlyIII-related"/>
</dbReference>
<feature type="binding site" evidence="5">
    <location>
        <position position="191"/>
    </location>
    <ligand>
        <name>Zn(2+)</name>
        <dbReference type="ChEBI" id="CHEBI:29105"/>
    </ligand>
</feature>
<gene>
    <name evidence="8" type="ORF">CKAN_01318200</name>
</gene>
<feature type="transmembrane region" description="Helical" evidence="7">
    <location>
        <begin position="266"/>
        <end position="287"/>
    </location>
</feature>
<evidence type="ECO:0000256" key="4">
    <source>
        <dbReference type="ARBA" id="ARBA00023136"/>
    </source>
</evidence>
<feature type="region of interest" description="Disordered" evidence="6">
    <location>
        <begin position="1"/>
        <end position="45"/>
    </location>
</feature>
<keyword evidence="3 7" id="KW-1133">Transmembrane helix</keyword>
<dbReference type="Pfam" id="PF03006">
    <property type="entry name" value="HlyIII"/>
    <property type="match status" value="1"/>
</dbReference>
<dbReference type="GO" id="GO:0038023">
    <property type="term" value="F:signaling receptor activity"/>
    <property type="evidence" value="ECO:0007669"/>
    <property type="project" value="TreeGrafter"/>
</dbReference>
<dbReference type="GO" id="GO:0009744">
    <property type="term" value="P:response to sucrose"/>
    <property type="evidence" value="ECO:0007669"/>
    <property type="project" value="UniProtKB-ARBA"/>
</dbReference>
<dbReference type="Proteomes" id="UP000283530">
    <property type="component" value="Unassembled WGS sequence"/>
</dbReference>
<reference evidence="8 9" key="1">
    <citation type="journal article" date="2019" name="Nat. Plants">
        <title>Stout camphor tree genome fills gaps in understanding of flowering plant genome evolution.</title>
        <authorList>
            <person name="Chaw S.M."/>
            <person name="Liu Y.C."/>
            <person name="Wu Y.W."/>
            <person name="Wang H.Y."/>
            <person name="Lin C.I."/>
            <person name="Wu C.S."/>
            <person name="Ke H.M."/>
            <person name="Chang L.Y."/>
            <person name="Hsu C.Y."/>
            <person name="Yang H.T."/>
            <person name="Sudianto E."/>
            <person name="Hsu M.H."/>
            <person name="Wu K.P."/>
            <person name="Wang L.N."/>
            <person name="Leebens-Mack J.H."/>
            <person name="Tsai I.J."/>
        </authorList>
    </citation>
    <scope>NUCLEOTIDE SEQUENCE [LARGE SCALE GENOMIC DNA]</scope>
    <source>
        <strain evidence="9">cv. Chaw 1501</strain>
        <tissue evidence="8">Young leaves</tissue>
    </source>
</reference>
<feature type="transmembrane region" description="Helical" evidence="7">
    <location>
        <begin position="92"/>
        <end position="113"/>
    </location>
</feature>
<evidence type="ECO:0000256" key="5">
    <source>
        <dbReference type="PIRSR" id="PIRSR604254-1"/>
    </source>
</evidence>
<dbReference type="EMBL" id="QPKB01000005">
    <property type="protein sequence ID" value="RWR84373.1"/>
    <property type="molecule type" value="Genomic_DNA"/>
</dbReference>
<feature type="compositionally biased region" description="Basic and acidic residues" evidence="6">
    <location>
        <begin position="1"/>
        <end position="30"/>
    </location>
</feature>
<dbReference type="PANTHER" id="PTHR20855">
    <property type="entry name" value="ADIPOR/PROGESTIN RECEPTOR-RELATED"/>
    <property type="match status" value="1"/>
</dbReference>
<feature type="compositionally biased region" description="Acidic residues" evidence="6">
    <location>
        <begin position="36"/>
        <end position="45"/>
    </location>
</feature>
<evidence type="ECO:0000256" key="7">
    <source>
        <dbReference type="SAM" id="Phobius"/>
    </source>
</evidence>
<evidence type="ECO:0000256" key="2">
    <source>
        <dbReference type="ARBA" id="ARBA00022692"/>
    </source>
</evidence>
<keyword evidence="4 7" id="KW-0472">Membrane</keyword>
<feature type="transmembrane region" description="Helical" evidence="7">
    <location>
        <begin position="234"/>
        <end position="254"/>
    </location>
</feature>
<dbReference type="OrthoDB" id="529367at2759"/>